<dbReference type="OrthoDB" id="9764088at2"/>
<accession>A0A0S7BAA7</accession>
<name>A0A0S7BAA7_9CHLR</name>
<dbReference type="RefSeq" id="WP_075073683.1">
    <property type="nucleotide sequence ID" value="NZ_DF967972.1"/>
</dbReference>
<dbReference type="GO" id="GO:0006508">
    <property type="term" value="P:proteolysis"/>
    <property type="evidence" value="ECO:0007669"/>
    <property type="project" value="UniProtKB-KW"/>
</dbReference>
<dbReference type="STRING" id="360412.LARV_02192"/>
<gene>
    <name evidence="2" type="ORF">LARV_02192</name>
</gene>
<keyword evidence="1" id="KW-0645">Protease</keyword>
<keyword evidence="3" id="KW-1185">Reference proteome</keyword>
<dbReference type="Proteomes" id="UP000055060">
    <property type="component" value="Unassembled WGS sequence"/>
</dbReference>
<proteinExistence type="inferred from homology"/>
<evidence type="ECO:0000313" key="3">
    <source>
        <dbReference type="Proteomes" id="UP000055060"/>
    </source>
</evidence>
<dbReference type="GO" id="GO:0070004">
    <property type="term" value="F:cysteine-type exopeptidase activity"/>
    <property type="evidence" value="ECO:0007669"/>
    <property type="project" value="InterPro"/>
</dbReference>
<dbReference type="PANTHER" id="PTHR12994:SF17">
    <property type="entry name" value="LD30995P"/>
    <property type="match status" value="1"/>
</dbReference>
<organism evidence="2">
    <name type="scientific">Longilinea arvoryzae</name>
    <dbReference type="NCBI Taxonomy" id="360412"/>
    <lineage>
        <taxon>Bacteria</taxon>
        <taxon>Bacillati</taxon>
        <taxon>Chloroflexota</taxon>
        <taxon>Anaerolineae</taxon>
        <taxon>Anaerolineales</taxon>
        <taxon>Anaerolineaceae</taxon>
        <taxon>Longilinea</taxon>
    </lineage>
</organism>
<dbReference type="Gene3D" id="3.60.60.10">
    <property type="entry name" value="Penicillin V Acylase, Chain A"/>
    <property type="match status" value="1"/>
</dbReference>
<evidence type="ECO:0000256" key="1">
    <source>
        <dbReference type="RuleBase" id="RU364089"/>
    </source>
</evidence>
<dbReference type="PANTHER" id="PTHR12994">
    <property type="entry name" value="SECERNIN"/>
    <property type="match status" value="1"/>
</dbReference>
<protein>
    <recommendedName>
        <fullName evidence="1">Dipeptidase</fullName>
        <ecNumber evidence="1">3.4.-.-</ecNumber>
    </recommendedName>
</protein>
<keyword evidence="1" id="KW-0224">Dipeptidase</keyword>
<dbReference type="GO" id="GO:0016805">
    <property type="term" value="F:dipeptidase activity"/>
    <property type="evidence" value="ECO:0007669"/>
    <property type="project" value="UniProtKB-KW"/>
</dbReference>
<sequence length="437" mass="49153">MCDSFVVLGNSTADGSVIFGKNSDREVNEAQTVVSLPAADYPAGSRLQCTYIEIPQVSHTHAILISKPFWMWGAEMGANEHGVAIGNEALFTRVEQEAAPGLIGMDLLRLALERSASAQEAMLVITRLLEQFGQSGNCGLTHKFFYQNSFLIADLNEAWVLETAGRQWAAERVKDVRSISNGISIGNHWDLASADLIHYAVDRGWCKRREDFHFARCYSEPLYTRLSKEAQRRLSTTDRLRASAPHVTIKDAFAVLRSHGGAAWTPSGSITDQQVCMHAAFGPVRNSQTTGSLAAHLTAGQEPTFWVTATAAPCTSVFKPVWISAGVPDTGPEPTARYCPDSLWWQHENLHRSVLRDYWRRLELFRQDRDQLEELFLNAESKPKTNRRVLSEQCFEQAFYKEFEWLEKVKTSRVHSGSLLYRIAWANFNRQAKIQIS</sequence>
<dbReference type="EMBL" id="DF967972">
    <property type="protein sequence ID" value="GAP14423.1"/>
    <property type="molecule type" value="Genomic_DNA"/>
</dbReference>
<reference evidence="2" key="1">
    <citation type="submission" date="2015-07" db="EMBL/GenBank/DDBJ databases">
        <title>Draft Genome Sequences of Anaerolinea thermolimosa IMO-1, Bellilinea caldifistulae GOMI-1, Leptolinea tardivitalis YMTK-2, Levilinea saccharolytica KIBI-1,Longilinea arvoryzae KOME-1, Previously Described as Members of the Anaerolineaceae (Chloroflexi).</title>
        <authorList>
            <person name="Sekiguchi Y."/>
            <person name="Ohashi A."/>
            <person name="Matsuura N."/>
            <person name="Tourlousse M.D."/>
        </authorList>
    </citation>
    <scope>NUCLEOTIDE SEQUENCE [LARGE SCALE GENOMIC DNA]</scope>
    <source>
        <strain evidence="2">KOME-1</strain>
    </source>
</reference>
<keyword evidence="1" id="KW-0378">Hydrolase</keyword>
<dbReference type="AlphaFoldDB" id="A0A0S7BAA7"/>
<dbReference type="Pfam" id="PF03577">
    <property type="entry name" value="Peptidase_C69"/>
    <property type="match status" value="1"/>
</dbReference>
<comment type="similarity">
    <text evidence="1">Belongs to the peptidase C69 family.</text>
</comment>
<comment type="catalytic activity">
    <reaction evidence="1">
        <text>an L-aminoacyl-L-amino acid + H2O = 2 an L-alpha-amino acid</text>
        <dbReference type="Rhea" id="RHEA:48940"/>
        <dbReference type="ChEBI" id="CHEBI:15377"/>
        <dbReference type="ChEBI" id="CHEBI:59869"/>
        <dbReference type="ChEBI" id="CHEBI:77460"/>
    </reaction>
</comment>
<dbReference type="InterPro" id="IPR005322">
    <property type="entry name" value="Peptidase_C69"/>
</dbReference>
<dbReference type="EC" id="3.4.-.-" evidence="1"/>
<evidence type="ECO:0000313" key="2">
    <source>
        <dbReference type="EMBL" id="GAP14423.1"/>
    </source>
</evidence>